<gene>
    <name evidence="2" type="ORF">CALVIDRAFT_538285</name>
</gene>
<keyword evidence="3" id="KW-1185">Reference proteome</keyword>
<dbReference type="OrthoDB" id="2585251at2759"/>
<accession>A0A167KYA0</accession>
<dbReference type="STRING" id="1330018.A0A167KYA0"/>
<name>A0A167KYA0_CALVF</name>
<sequence length="439" mass="47817">MEARLLFRAVRLALGSGRPPPSSGGARALHTGHRPPTTFLGRLVQRVLPQSTPHHAPAQAQPFIYRGVHTQRSNLSLPARQFIQQNTARSLHSVPRPPMVSRGVQQVGLGKARNFSTASPLFHTVKNVPIVVRAFAQADLDVKTSVTDAKVKAARNGKKADKRTRALHRLAADNLSVSSTSNAPAEFDHYFPDAAPAVLTQVTISLEPVRTSGLSSPDASSDSSNSDSDFWQNLADVHALYRPHMRRVEAVIRRLEPYAELRRNEDVIGWSSTCDDEFGLPTAVRFAFAAPVEAVRDWLGDFAAARWLTVEDVTPGRDRLFASLNTELDAVWNSGSIFPDPIGASHAQELTDSLTDLPEWGALPATPPALPASGASTPPEYYDLSGWTSGFGTPSEEWEYDAEEEDVLSEPDSLVSFGSGMGLQFSAQWERRAQEVASP</sequence>
<proteinExistence type="predicted"/>
<feature type="compositionally biased region" description="Low complexity" evidence="1">
    <location>
        <begin position="14"/>
        <end position="28"/>
    </location>
</feature>
<evidence type="ECO:0000313" key="3">
    <source>
        <dbReference type="Proteomes" id="UP000076738"/>
    </source>
</evidence>
<feature type="region of interest" description="Disordered" evidence="1">
    <location>
        <begin position="14"/>
        <end position="36"/>
    </location>
</feature>
<reference evidence="2 3" key="1">
    <citation type="journal article" date="2016" name="Mol. Biol. Evol.">
        <title>Comparative Genomics of Early-Diverging Mushroom-Forming Fungi Provides Insights into the Origins of Lignocellulose Decay Capabilities.</title>
        <authorList>
            <person name="Nagy L.G."/>
            <person name="Riley R."/>
            <person name="Tritt A."/>
            <person name="Adam C."/>
            <person name="Daum C."/>
            <person name="Floudas D."/>
            <person name="Sun H."/>
            <person name="Yadav J.S."/>
            <person name="Pangilinan J."/>
            <person name="Larsson K.H."/>
            <person name="Matsuura K."/>
            <person name="Barry K."/>
            <person name="Labutti K."/>
            <person name="Kuo R."/>
            <person name="Ohm R.A."/>
            <person name="Bhattacharya S.S."/>
            <person name="Shirouzu T."/>
            <person name="Yoshinaga Y."/>
            <person name="Martin F.M."/>
            <person name="Grigoriev I.V."/>
            <person name="Hibbett D.S."/>
        </authorList>
    </citation>
    <scope>NUCLEOTIDE SEQUENCE [LARGE SCALE GENOMIC DNA]</scope>
    <source>
        <strain evidence="2 3">TUFC12733</strain>
    </source>
</reference>
<dbReference type="Proteomes" id="UP000076738">
    <property type="component" value="Unassembled WGS sequence"/>
</dbReference>
<feature type="region of interest" description="Disordered" evidence="1">
    <location>
        <begin position="358"/>
        <end position="377"/>
    </location>
</feature>
<dbReference type="AlphaFoldDB" id="A0A167KYA0"/>
<protein>
    <submittedName>
        <fullName evidence="2">Uncharacterized protein</fullName>
    </submittedName>
</protein>
<evidence type="ECO:0000313" key="2">
    <source>
        <dbReference type="EMBL" id="KZO95140.1"/>
    </source>
</evidence>
<evidence type="ECO:0000256" key="1">
    <source>
        <dbReference type="SAM" id="MobiDB-lite"/>
    </source>
</evidence>
<organism evidence="2 3">
    <name type="scientific">Calocera viscosa (strain TUFC12733)</name>
    <dbReference type="NCBI Taxonomy" id="1330018"/>
    <lineage>
        <taxon>Eukaryota</taxon>
        <taxon>Fungi</taxon>
        <taxon>Dikarya</taxon>
        <taxon>Basidiomycota</taxon>
        <taxon>Agaricomycotina</taxon>
        <taxon>Dacrymycetes</taxon>
        <taxon>Dacrymycetales</taxon>
        <taxon>Dacrymycetaceae</taxon>
        <taxon>Calocera</taxon>
    </lineage>
</organism>
<dbReference type="EMBL" id="KV417290">
    <property type="protein sequence ID" value="KZO95140.1"/>
    <property type="molecule type" value="Genomic_DNA"/>
</dbReference>